<accession>A0A6S6T1J3</accession>
<proteinExistence type="predicted"/>
<evidence type="ECO:0000313" key="1">
    <source>
        <dbReference type="EMBL" id="CAA6808715.1"/>
    </source>
</evidence>
<dbReference type="EMBL" id="CACVAX010000020">
    <property type="protein sequence ID" value="CAA6808715.1"/>
    <property type="molecule type" value="Genomic_DNA"/>
</dbReference>
<reference evidence="1" key="1">
    <citation type="submission" date="2020-01" db="EMBL/GenBank/DDBJ databases">
        <authorList>
            <person name="Meier V. D."/>
            <person name="Meier V D."/>
        </authorList>
    </citation>
    <scope>NUCLEOTIDE SEQUENCE</scope>
    <source>
        <strain evidence="1">HLG_WM_MAG_04</strain>
    </source>
</reference>
<organism evidence="1">
    <name type="scientific">uncultured Sulfurovum sp</name>
    <dbReference type="NCBI Taxonomy" id="269237"/>
    <lineage>
        <taxon>Bacteria</taxon>
        <taxon>Pseudomonadati</taxon>
        <taxon>Campylobacterota</taxon>
        <taxon>Epsilonproteobacteria</taxon>
        <taxon>Campylobacterales</taxon>
        <taxon>Sulfurovaceae</taxon>
        <taxon>Sulfurovum</taxon>
        <taxon>environmental samples</taxon>
    </lineage>
</organism>
<sequence length="58" mass="6809">MMSINNYVEQILSSPVYVFDGIIEKLIGKNVHYSKIELSRYPIQIDDKYLPKIKFKTS</sequence>
<protein>
    <submittedName>
        <fullName evidence="1">Uncharacterized protein</fullName>
    </submittedName>
</protein>
<gene>
    <name evidence="1" type="ORF">HELGO_WM15232</name>
</gene>
<name>A0A6S6T1J3_9BACT</name>
<dbReference type="AlphaFoldDB" id="A0A6S6T1J3"/>